<dbReference type="GO" id="GO:0008714">
    <property type="term" value="F:AMP nucleosidase activity"/>
    <property type="evidence" value="ECO:0007669"/>
    <property type="project" value="UniProtKB-EC"/>
</dbReference>
<accession>A0ABZ0I828</accession>
<dbReference type="PANTHER" id="PTHR43393">
    <property type="entry name" value="CYTOKININ RIBOSIDE 5'-MONOPHOSPHATE PHOSPHORIBOHYDROLASE"/>
    <property type="match status" value="1"/>
</dbReference>
<dbReference type="Pfam" id="PF03641">
    <property type="entry name" value="Lysine_decarbox"/>
    <property type="match status" value="1"/>
</dbReference>
<dbReference type="EMBL" id="CP136864">
    <property type="protein sequence ID" value="WOJ95207.1"/>
    <property type="molecule type" value="Genomic_DNA"/>
</dbReference>
<dbReference type="InterPro" id="IPR052341">
    <property type="entry name" value="LOG_family_nucleotidases"/>
</dbReference>
<dbReference type="InterPro" id="IPR021826">
    <property type="entry name" value="PpnN_C"/>
</dbReference>
<gene>
    <name evidence="6" type="primary">ppnN</name>
    <name evidence="6" type="ORF">R0135_08535</name>
</gene>
<dbReference type="RefSeq" id="WP_407349842.1">
    <property type="nucleotide sequence ID" value="NZ_CP136864.1"/>
</dbReference>
<evidence type="ECO:0000256" key="2">
    <source>
        <dbReference type="ARBA" id="ARBA00011985"/>
    </source>
</evidence>
<keyword evidence="6" id="KW-0326">Glycosidase</keyword>
<evidence type="ECO:0000256" key="3">
    <source>
        <dbReference type="ARBA" id="ARBA00031983"/>
    </source>
</evidence>
<keyword evidence="7" id="KW-1185">Reference proteome</keyword>
<evidence type="ECO:0000256" key="1">
    <source>
        <dbReference type="ARBA" id="ARBA00000274"/>
    </source>
</evidence>
<dbReference type="PANTHER" id="PTHR43393:SF1">
    <property type="entry name" value="PYRIMIDINE_PURINE NUCLEOTIDE 5'-MONOPHOSPHATE NUCLEOSIDASE"/>
    <property type="match status" value="1"/>
</dbReference>
<reference evidence="6 7" key="1">
    <citation type="submission" date="2023-10" db="EMBL/GenBank/DDBJ databases">
        <title>Two novel species belonging to the OM43/NOR5 clade.</title>
        <authorList>
            <person name="Park M."/>
        </authorList>
    </citation>
    <scope>NUCLEOTIDE SEQUENCE [LARGE SCALE GENOMIC DNA]</scope>
    <source>
        <strain evidence="6 7">IMCC43200</strain>
    </source>
</reference>
<feature type="domain" description="Pyrimidine/purine nucleotide 5'-monophosphate nucleosidase C-terminal" evidence="4">
    <location>
        <begin position="351"/>
        <end position="470"/>
    </location>
</feature>
<protein>
    <recommendedName>
        <fullName evidence="3">AMP nucleosidase</fullName>
        <ecNumber evidence="2">3.2.2.4</ecNumber>
    </recommendedName>
    <alternativeName>
        <fullName evidence="3">AMP nucleosidase</fullName>
    </alternativeName>
</protein>
<dbReference type="Gene3D" id="3.40.50.450">
    <property type="match status" value="1"/>
</dbReference>
<dbReference type="NCBIfam" id="NF038390">
    <property type="entry name" value="Nsidase_PpnN"/>
    <property type="match status" value="1"/>
</dbReference>
<name>A0ABZ0I828_9GAMM</name>
<dbReference type="Pfam" id="PF11892">
    <property type="entry name" value="PpnN_C"/>
    <property type="match status" value="1"/>
</dbReference>
<dbReference type="InterPro" id="IPR031100">
    <property type="entry name" value="LOG_fam"/>
</dbReference>
<evidence type="ECO:0000313" key="7">
    <source>
        <dbReference type="Proteomes" id="UP001626537"/>
    </source>
</evidence>
<keyword evidence="6" id="KW-0378">Hydrolase</keyword>
<dbReference type="InterPro" id="IPR037153">
    <property type="entry name" value="PpnN-like_sf"/>
</dbReference>
<dbReference type="Pfam" id="PF14793">
    <property type="entry name" value="DUF4478"/>
    <property type="match status" value="1"/>
</dbReference>
<dbReference type="InterPro" id="IPR027820">
    <property type="entry name" value="PpnN_N"/>
</dbReference>
<organism evidence="6 7">
    <name type="scientific">Congregibacter variabilis</name>
    <dbReference type="NCBI Taxonomy" id="3081200"/>
    <lineage>
        <taxon>Bacteria</taxon>
        <taxon>Pseudomonadati</taxon>
        <taxon>Pseudomonadota</taxon>
        <taxon>Gammaproteobacteria</taxon>
        <taxon>Cellvibrionales</taxon>
        <taxon>Halieaceae</taxon>
        <taxon>Congregibacter</taxon>
    </lineage>
</organism>
<evidence type="ECO:0000259" key="5">
    <source>
        <dbReference type="Pfam" id="PF14793"/>
    </source>
</evidence>
<feature type="domain" description="Pyrimidine/purine nucleotide 5'-monophosphate nucleosidase N-terminal" evidence="5">
    <location>
        <begin position="26"/>
        <end position="131"/>
    </location>
</feature>
<dbReference type="Gene3D" id="3.30.1850.10">
    <property type="entry name" value="MoCo carrier protein-like"/>
    <property type="match status" value="1"/>
</dbReference>
<dbReference type="InterPro" id="IPR049788">
    <property type="entry name" value="PpnN"/>
</dbReference>
<dbReference type="EC" id="3.2.2.4" evidence="2"/>
<evidence type="ECO:0000259" key="4">
    <source>
        <dbReference type="Pfam" id="PF11892"/>
    </source>
</evidence>
<proteinExistence type="predicted"/>
<comment type="catalytic activity">
    <reaction evidence="1">
        <text>AMP + H2O = D-ribose 5-phosphate + adenine</text>
        <dbReference type="Rhea" id="RHEA:20129"/>
        <dbReference type="ChEBI" id="CHEBI:15377"/>
        <dbReference type="ChEBI" id="CHEBI:16708"/>
        <dbReference type="ChEBI" id="CHEBI:78346"/>
        <dbReference type="ChEBI" id="CHEBI:456215"/>
        <dbReference type="EC" id="3.2.2.4"/>
    </reaction>
</comment>
<sequence>MNIPEQVAGETTGGSITPPARIARASVRPVQTLDLLTQREMASLANADASLHELFRRCALAILNTDGYVDDARKVYEAYADFDVRVIPEPRGLKLELFNAPGEAFVDGKMIEGIRHHLFSALRDIVYTEHKLAEQQTFDLISSEGITDAVFRILRNANVVRSNVQPRLVVCWGGHSISRTEYDYSKTVGYSLGLRGFDICTGCGPGAMKGPMKGAAIAHAKQLNRDTRYVGLSEPGIIAAESPNAIVSELVIMPDIEKRLEAFVRVAHGILVFPGGVGTAEEIMFLLGIKMHPDNAHIELPLIFTGPAESAAYFAQIDAFLRDCLGEEVAKHYTIINGDAAAVARSMKASIKAVRRQRIEQNESFSYSWTMHIPKELQQPFLPSHENMAALSLHRDQPSHQLVAELRRAFSGIVAGNVKDFGVRAVETHGPYQLHGSGEVVAGLSGLLEGFVRDGRMKIDPSTYRPCFEVASSS</sequence>
<dbReference type="GO" id="GO:0047405">
    <property type="term" value="F:pyrimidine-5'-nucleotide nucleosidase activity"/>
    <property type="evidence" value="ECO:0007669"/>
    <property type="project" value="UniProtKB-EC"/>
</dbReference>
<dbReference type="Proteomes" id="UP001626537">
    <property type="component" value="Chromosome"/>
</dbReference>
<evidence type="ECO:0000313" key="6">
    <source>
        <dbReference type="EMBL" id="WOJ95207.1"/>
    </source>
</evidence>
<dbReference type="SUPFAM" id="SSF102405">
    <property type="entry name" value="MCP/YpsA-like"/>
    <property type="match status" value="1"/>
</dbReference>